<feature type="transmembrane region" description="Helical" evidence="1">
    <location>
        <begin position="381"/>
        <end position="409"/>
    </location>
</feature>
<protein>
    <submittedName>
        <fullName evidence="2">Uncharacterized protein</fullName>
    </submittedName>
</protein>
<sequence>MEPDRFIDILIEEYKIVQDQRNSNRPIVVTILGFTLATFVSYGAISFPNSSGFSWYMAVAPLGLFLPASVALWNAQQEIFLSFYINAIEGKIRAELLKRVGSPSDIELDSVRGLTLFSSAALLSENGSIRRKKGYSAVMLFCATAVFSIAAIVMVWVGYSSISKDPGMRWAKLPYCAIYSIAIYLLVRYFYQVHIDSRRSFISLVEKCQWRLPENACFKTSGQTVYNRYFVPRPGDVVKCIWGLYGIVYYGVVYQFSLSVSVQSAVLYVVIFELGFYQTRYLVNDLIGIQEDLRHPASRMRCRVPRNVDYVTSLIKEVILRGIIIVLIMAYIAWDFPLLALHFSFSLAILILLTFGYEVIKHRESVSSSRFSTTIMFPYVGCGYVLRFFAGAGILVAIGGGLSVKHVLANVMSVLFNLTMLWNTHTVEVVGLSAMIVGLTMFSVSLGWLVEAVSWVTYDLTEKQLIVAVPSPSKNHIRMVICRYLNHIGVDRIKIEEVKGDIYAVGDSLRSLSAFIHHRKLATGCKPKFNADSWKCPWVWGELVALAGVLLYMIARFSSVRTMWRFEVFCVFVVVVVAALAFISTCEILNSRISVILCGLLALCVLCGIFYFQAGVTFFVVSIYVFGLIVGMIIPTMKYENMVKGLGGFVSGLSSWFNDKSRSLAVKLVGRTSCRISMSHNLIM</sequence>
<feature type="transmembrane region" description="Helical" evidence="1">
    <location>
        <begin position="340"/>
        <end position="360"/>
    </location>
</feature>
<keyword evidence="1" id="KW-0472">Membrane</keyword>
<keyword evidence="3" id="KW-1185">Reference proteome</keyword>
<feature type="transmembrane region" description="Helical" evidence="1">
    <location>
        <begin position="429"/>
        <end position="450"/>
    </location>
</feature>
<feature type="transmembrane region" description="Helical" evidence="1">
    <location>
        <begin position="171"/>
        <end position="191"/>
    </location>
</feature>
<evidence type="ECO:0000313" key="2">
    <source>
        <dbReference type="EMBL" id="MDM8075545.1"/>
    </source>
</evidence>
<dbReference type="EMBL" id="JAUDBR010000001">
    <property type="protein sequence ID" value="MDM8075545.1"/>
    <property type="molecule type" value="Genomic_DNA"/>
</dbReference>
<proteinExistence type="predicted"/>
<dbReference type="Proteomes" id="UP001529257">
    <property type="component" value="Unassembled WGS sequence"/>
</dbReference>
<feature type="transmembrane region" description="Helical" evidence="1">
    <location>
        <begin position="27"/>
        <end position="47"/>
    </location>
</feature>
<dbReference type="RefSeq" id="WP_289594295.1">
    <property type="nucleotide sequence ID" value="NZ_JAUDBR010000001.1"/>
</dbReference>
<feature type="transmembrane region" description="Helical" evidence="1">
    <location>
        <begin position="538"/>
        <end position="557"/>
    </location>
</feature>
<reference evidence="2 3" key="2">
    <citation type="submission" date="2023-06" db="EMBL/GenBank/DDBJ databases">
        <authorList>
            <person name="Zeman M."/>
            <person name="Kubasova T."/>
            <person name="Jahodarova E."/>
            <person name="Nykrynova M."/>
            <person name="Rychlik I."/>
        </authorList>
    </citation>
    <scope>NUCLEOTIDE SEQUENCE [LARGE SCALE GENOMIC DNA]</scope>
    <source>
        <strain evidence="2 3">ET81</strain>
    </source>
</reference>
<feature type="transmembrane region" description="Helical" evidence="1">
    <location>
        <begin position="137"/>
        <end position="159"/>
    </location>
</feature>
<evidence type="ECO:0000313" key="3">
    <source>
        <dbReference type="Proteomes" id="UP001529257"/>
    </source>
</evidence>
<evidence type="ECO:0000256" key="1">
    <source>
        <dbReference type="SAM" id="Phobius"/>
    </source>
</evidence>
<keyword evidence="1" id="KW-0812">Transmembrane</keyword>
<feature type="transmembrane region" description="Helical" evidence="1">
    <location>
        <begin position="618"/>
        <end position="637"/>
    </location>
</feature>
<feature type="transmembrane region" description="Helical" evidence="1">
    <location>
        <begin position="595"/>
        <end position="612"/>
    </location>
</feature>
<feature type="transmembrane region" description="Helical" evidence="1">
    <location>
        <begin position="563"/>
        <end position="583"/>
    </location>
</feature>
<keyword evidence="1" id="KW-1133">Transmembrane helix</keyword>
<organism evidence="2 3">
    <name type="scientific">Actinomyces viscosus</name>
    <dbReference type="NCBI Taxonomy" id="1656"/>
    <lineage>
        <taxon>Bacteria</taxon>
        <taxon>Bacillati</taxon>
        <taxon>Actinomycetota</taxon>
        <taxon>Actinomycetes</taxon>
        <taxon>Actinomycetales</taxon>
        <taxon>Actinomycetaceae</taxon>
        <taxon>Actinomyces</taxon>
    </lineage>
</organism>
<comment type="caution">
    <text evidence="2">The sequence shown here is derived from an EMBL/GenBank/DDBJ whole genome shotgun (WGS) entry which is preliminary data.</text>
</comment>
<feature type="transmembrane region" description="Helical" evidence="1">
    <location>
        <begin position="53"/>
        <end position="73"/>
    </location>
</feature>
<reference evidence="3" key="1">
    <citation type="submission" date="2023-06" db="EMBL/GenBank/DDBJ databases">
        <title>Identification and characterization of horizontal gene transfer across gut microbiota members of farm animals based on homology search.</title>
        <authorList>
            <person name="Zeman M."/>
            <person name="Kubasova T."/>
            <person name="Jahodarova E."/>
            <person name="Nykrynova M."/>
            <person name="Rychlik I."/>
        </authorList>
    </citation>
    <scope>NUCLEOTIDE SEQUENCE [LARGE SCALE GENOMIC DNA]</scope>
    <source>
        <strain evidence="3">ET81</strain>
    </source>
</reference>
<name>A0ABT7TVB6_ACTVI</name>
<feature type="transmembrane region" description="Helical" evidence="1">
    <location>
        <begin position="318"/>
        <end position="334"/>
    </location>
</feature>
<accession>A0ABT7TVB6</accession>
<gene>
    <name evidence="2" type="ORF">QUV91_00560</name>
</gene>